<reference evidence="1" key="1">
    <citation type="journal article" date="2020" name="Nature">
        <title>Giant virus diversity and host interactions through global metagenomics.</title>
        <authorList>
            <person name="Schulz F."/>
            <person name="Roux S."/>
            <person name="Paez-Espino D."/>
            <person name="Jungbluth S."/>
            <person name="Walsh D.A."/>
            <person name="Denef V.J."/>
            <person name="McMahon K.D."/>
            <person name="Konstantinidis K.T."/>
            <person name="Eloe-Fadrosh E.A."/>
            <person name="Kyrpides N.C."/>
            <person name="Woyke T."/>
        </authorList>
    </citation>
    <scope>NUCLEOTIDE SEQUENCE</scope>
    <source>
        <strain evidence="1">GVMAG-S-1101165-83</strain>
    </source>
</reference>
<dbReference type="AlphaFoldDB" id="A0A6C0K1I4"/>
<name>A0A6C0K1I4_9ZZZZ</name>
<dbReference type="EMBL" id="MN740775">
    <property type="protein sequence ID" value="QHU10946.1"/>
    <property type="molecule type" value="Genomic_DNA"/>
</dbReference>
<accession>A0A6C0K1I4</accession>
<sequence length="409" mass="46709">MSRFNVSTNHPIIPNANEYMYERQYVSIHSEDRNVLRFPSSSEFEVELPQDYCNVQAVRLDSWTFPANYNTFSLAQNNIVIVFEITDPYNPSDWMVNDPLLAIIADALFAYKGQQFIAVIEEGFYNPFQIATELTNRFNNSVSQYISSYISQNSPDLLTQFDLAGGYNQFVIVYNEVGQKLWFGNKSSNFVISNNSAIYLNSVIKDAICFRQQYPDFTNWGLPSYLGFTRCVATTSTASNGSYPRFFYGDVSPGDNGFWLVPDSQYLGNNATIPVYYLEAPNKINLMGNSYFYLEIDGMNSIDELIPFAVNNFTTTTNESASVVKSAFAKIAVTTTPLAQWFDNNAGPSKVYNPPAERIRRLKLKLRYHDGSFVEFGKFDFSIMLEFILFRPQQRRDYKMFVPESIGNS</sequence>
<protein>
    <submittedName>
        <fullName evidence="1">Uncharacterized protein</fullName>
    </submittedName>
</protein>
<organism evidence="1">
    <name type="scientific">viral metagenome</name>
    <dbReference type="NCBI Taxonomy" id="1070528"/>
    <lineage>
        <taxon>unclassified sequences</taxon>
        <taxon>metagenomes</taxon>
        <taxon>organismal metagenomes</taxon>
    </lineage>
</organism>
<proteinExistence type="predicted"/>
<evidence type="ECO:0000313" key="1">
    <source>
        <dbReference type="EMBL" id="QHU10946.1"/>
    </source>
</evidence>